<comment type="caution">
    <text evidence="1">The sequence shown here is derived from an EMBL/GenBank/DDBJ whole genome shotgun (WGS) entry which is preliminary data.</text>
</comment>
<evidence type="ECO:0000313" key="1">
    <source>
        <dbReference type="EMBL" id="KAK2138972.1"/>
    </source>
</evidence>
<accession>A0AAD9IQ71</accession>
<name>A0AAD9IQ71_9ANNE</name>
<dbReference type="Proteomes" id="UP001208570">
    <property type="component" value="Unassembled WGS sequence"/>
</dbReference>
<dbReference type="Gene3D" id="1.10.357.40">
    <property type="entry name" value="YbiA-like"/>
    <property type="match status" value="1"/>
</dbReference>
<sequence length="53" mass="5997">MRTTGSKTLDEASTDPDWGIGLYFRNPHCRNKAILKGSNWLGEIIMKVMSELN</sequence>
<proteinExistence type="predicted"/>
<evidence type="ECO:0008006" key="3">
    <source>
        <dbReference type="Google" id="ProtNLM"/>
    </source>
</evidence>
<dbReference type="AlphaFoldDB" id="A0AAD9IQ71"/>
<organism evidence="1 2">
    <name type="scientific">Paralvinella palmiformis</name>
    <dbReference type="NCBI Taxonomy" id="53620"/>
    <lineage>
        <taxon>Eukaryota</taxon>
        <taxon>Metazoa</taxon>
        <taxon>Spiralia</taxon>
        <taxon>Lophotrochozoa</taxon>
        <taxon>Annelida</taxon>
        <taxon>Polychaeta</taxon>
        <taxon>Sedentaria</taxon>
        <taxon>Canalipalpata</taxon>
        <taxon>Terebellida</taxon>
        <taxon>Terebelliformia</taxon>
        <taxon>Alvinellidae</taxon>
        <taxon>Paralvinella</taxon>
    </lineage>
</organism>
<dbReference type="SUPFAM" id="SSF143990">
    <property type="entry name" value="YbiA-like"/>
    <property type="match status" value="1"/>
</dbReference>
<dbReference type="InterPro" id="IPR037238">
    <property type="entry name" value="YbiA-like_sf"/>
</dbReference>
<dbReference type="EMBL" id="JAODUP010002159">
    <property type="protein sequence ID" value="KAK2138972.1"/>
    <property type="molecule type" value="Genomic_DNA"/>
</dbReference>
<reference evidence="1" key="1">
    <citation type="journal article" date="2023" name="Mol. Biol. Evol.">
        <title>Third-Generation Sequencing Reveals the Adaptive Role of the Epigenome in Three Deep-Sea Polychaetes.</title>
        <authorList>
            <person name="Perez M."/>
            <person name="Aroh O."/>
            <person name="Sun Y."/>
            <person name="Lan Y."/>
            <person name="Juniper S.K."/>
            <person name="Young C.R."/>
            <person name="Angers B."/>
            <person name="Qian P.Y."/>
        </authorList>
    </citation>
    <scope>NUCLEOTIDE SEQUENCE</scope>
    <source>
        <strain evidence="1">P08H-3</strain>
    </source>
</reference>
<evidence type="ECO:0000313" key="2">
    <source>
        <dbReference type="Proteomes" id="UP001208570"/>
    </source>
</evidence>
<keyword evidence="2" id="KW-1185">Reference proteome</keyword>
<protein>
    <recommendedName>
        <fullName evidence="3">NADAR domain-containing protein</fullName>
    </recommendedName>
</protein>
<gene>
    <name evidence="1" type="ORF">LSH36_2170g00002</name>
</gene>